<proteinExistence type="predicted"/>
<keyword evidence="3" id="KW-1185">Reference proteome</keyword>
<feature type="domain" description="Anti sigma-E protein RseA N-terminal" evidence="1">
    <location>
        <begin position="1"/>
        <end position="67"/>
    </location>
</feature>
<name>A0A1M5KJ86_9GAMM</name>
<dbReference type="GO" id="GO:0016989">
    <property type="term" value="F:sigma factor antagonist activity"/>
    <property type="evidence" value="ECO:0007669"/>
    <property type="project" value="InterPro"/>
</dbReference>
<sequence>MSQESLSALVDGECSDAELDRLLAEMDRQPGLGQQWSRWHLSREAAEGTRVLDGQPCICAGVMAALEEPRRTGRVVDLAAFRRRVATLPWRPAVGLAAAASMGAAAMLFLAPQQHDAGFAAGGAGEGAGASVRVGNPLAGTISLPVGRSMGRLQAVSLTGDNNGTTFADEEYAALLRDYIASRNAAAAYGDGARYVRFDTSALAAEASR</sequence>
<protein>
    <submittedName>
        <fullName evidence="2">Anti sigma-E protein RseA, N-terminal domain</fullName>
    </submittedName>
</protein>
<dbReference type="InterPro" id="IPR036147">
    <property type="entry name" value="Anti-sigma_E_RseA_N_sf"/>
</dbReference>
<dbReference type="Gene3D" id="1.10.10.880">
    <property type="entry name" value="Anti sigma-E protein RseA, N-terminal domain"/>
    <property type="match status" value="1"/>
</dbReference>
<dbReference type="AlphaFoldDB" id="A0A1M5KJ86"/>
<dbReference type="PANTHER" id="PTHR38104:SF1">
    <property type="entry name" value="ANTI-SIGMA-E FACTOR RSEA"/>
    <property type="match status" value="1"/>
</dbReference>
<evidence type="ECO:0000259" key="1">
    <source>
        <dbReference type="Pfam" id="PF03872"/>
    </source>
</evidence>
<dbReference type="SUPFAM" id="SSF89069">
    <property type="entry name" value="N-terminal, cytoplasmic domain of anti-sigmaE factor RseA"/>
    <property type="match status" value="1"/>
</dbReference>
<dbReference type="Proteomes" id="UP000199758">
    <property type="component" value="Unassembled WGS sequence"/>
</dbReference>
<dbReference type="InterPro" id="IPR052383">
    <property type="entry name" value="Anti-sigma-E_RseA-like"/>
</dbReference>
<dbReference type="Pfam" id="PF03872">
    <property type="entry name" value="RseA_N"/>
    <property type="match status" value="1"/>
</dbReference>
<dbReference type="STRING" id="490188.SAMN04488068_0597"/>
<evidence type="ECO:0000313" key="2">
    <source>
        <dbReference type="EMBL" id="SHG52821.1"/>
    </source>
</evidence>
<dbReference type="CDD" id="cd16328">
    <property type="entry name" value="RseA_N"/>
    <property type="match status" value="1"/>
</dbReference>
<gene>
    <name evidence="2" type="ORF">SAMN04488068_0597</name>
</gene>
<organism evidence="2 3">
    <name type="scientific">Hydrocarboniphaga daqingensis</name>
    <dbReference type="NCBI Taxonomy" id="490188"/>
    <lineage>
        <taxon>Bacteria</taxon>
        <taxon>Pseudomonadati</taxon>
        <taxon>Pseudomonadota</taxon>
        <taxon>Gammaproteobacteria</taxon>
        <taxon>Nevskiales</taxon>
        <taxon>Nevskiaceae</taxon>
        <taxon>Hydrocarboniphaga</taxon>
    </lineage>
</organism>
<dbReference type="PANTHER" id="PTHR38104">
    <property type="match status" value="1"/>
</dbReference>
<dbReference type="InterPro" id="IPR005572">
    <property type="entry name" value="Anti-sigma_E_RseA_N"/>
</dbReference>
<dbReference type="RefSeq" id="WP_072893672.1">
    <property type="nucleotide sequence ID" value="NZ_FQWZ01000001.1"/>
</dbReference>
<accession>A0A1M5KJ86</accession>
<dbReference type="OrthoDB" id="5734981at2"/>
<dbReference type="EMBL" id="FQWZ01000001">
    <property type="protein sequence ID" value="SHG52821.1"/>
    <property type="molecule type" value="Genomic_DNA"/>
</dbReference>
<reference evidence="2 3" key="1">
    <citation type="submission" date="2016-11" db="EMBL/GenBank/DDBJ databases">
        <authorList>
            <person name="Jaros S."/>
            <person name="Januszkiewicz K."/>
            <person name="Wedrychowicz H."/>
        </authorList>
    </citation>
    <scope>NUCLEOTIDE SEQUENCE [LARGE SCALE GENOMIC DNA]</scope>
    <source>
        <strain evidence="2 3">CGMCC 1.7049</strain>
    </source>
</reference>
<evidence type="ECO:0000313" key="3">
    <source>
        <dbReference type="Proteomes" id="UP000199758"/>
    </source>
</evidence>